<dbReference type="Pfam" id="PF01734">
    <property type="entry name" value="Patatin"/>
    <property type="match status" value="1"/>
</dbReference>
<feature type="short sequence motif" description="GXGXXG" evidence="6">
    <location>
        <begin position="27"/>
        <end position="32"/>
    </location>
</feature>
<dbReference type="EC" id="3.1.1.-" evidence="7"/>
<keyword evidence="10" id="KW-1185">Reference proteome</keyword>
<keyword evidence="4 6" id="KW-0442">Lipid degradation</keyword>
<dbReference type="GO" id="GO:0016042">
    <property type="term" value="P:lipid catabolic process"/>
    <property type="evidence" value="ECO:0007669"/>
    <property type="project" value="UniProtKB-UniRule"/>
</dbReference>
<evidence type="ECO:0000256" key="3">
    <source>
        <dbReference type="ARBA" id="ARBA00022821"/>
    </source>
</evidence>
<evidence type="ECO:0000256" key="4">
    <source>
        <dbReference type="ARBA" id="ARBA00022963"/>
    </source>
</evidence>
<dbReference type="InParanoid" id="A0A200R8K0"/>
<keyword evidence="2 6" id="KW-0378">Hydrolase</keyword>
<dbReference type="AlphaFoldDB" id="A0A200R8K0"/>
<dbReference type="PROSITE" id="PS51635">
    <property type="entry name" value="PNPLA"/>
    <property type="match status" value="1"/>
</dbReference>
<name>A0A200R8K0_MACCD</name>
<comment type="function">
    <text evidence="7">Lipolytic acyl hydrolase (LAH).</text>
</comment>
<evidence type="ECO:0000259" key="8">
    <source>
        <dbReference type="PROSITE" id="PS51635"/>
    </source>
</evidence>
<evidence type="ECO:0000256" key="7">
    <source>
        <dbReference type="RuleBase" id="RU361262"/>
    </source>
</evidence>
<feature type="active site" description="Proton acceptor" evidence="6">
    <location>
        <position position="216"/>
    </location>
</feature>
<dbReference type="FunFam" id="3.40.1090.10:FF:000005">
    <property type="entry name" value="Patatin"/>
    <property type="match status" value="1"/>
</dbReference>
<dbReference type="PANTHER" id="PTHR32176">
    <property type="entry name" value="XYLOSE ISOMERASE"/>
    <property type="match status" value="1"/>
</dbReference>
<comment type="caution">
    <text evidence="9">The sequence shown here is derived from an EMBL/GenBank/DDBJ whole genome shotgun (WGS) entry which is preliminary data.</text>
</comment>
<comment type="domain">
    <text evidence="7">The nitrogen atoms of the two glycine residues in the GGXR motif define the oxyanion hole, and stabilize the oxyanion that forms during the nucleophilic attack by the catalytic serine during substrate cleavage.</text>
</comment>
<dbReference type="PANTHER" id="PTHR32176:SF105">
    <property type="entry name" value="PATATIN"/>
    <property type="match status" value="1"/>
</dbReference>
<evidence type="ECO:0000313" key="10">
    <source>
        <dbReference type="Proteomes" id="UP000195402"/>
    </source>
</evidence>
<proteinExistence type="inferred from homology"/>
<evidence type="ECO:0000256" key="1">
    <source>
        <dbReference type="ARBA" id="ARBA00010240"/>
    </source>
</evidence>
<dbReference type="EMBL" id="MVGT01000287">
    <property type="protein sequence ID" value="OVA19052.1"/>
    <property type="molecule type" value="Genomic_DNA"/>
</dbReference>
<dbReference type="Proteomes" id="UP000195402">
    <property type="component" value="Unassembled WGS sequence"/>
</dbReference>
<dbReference type="OMA" id="FEPAHNG"/>
<feature type="domain" description="PNPLA" evidence="8">
    <location>
        <begin position="23"/>
        <end position="229"/>
    </location>
</feature>
<evidence type="ECO:0000256" key="6">
    <source>
        <dbReference type="PROSITE-ProRule" id="PRU01161"/>
    </source>
</evidence>
<organism evidence="9 10">
    <name type="scientific">Macleaya cordata</name>
    <name type="common">Five-seeded plume-poppy</name>
    <name type="synonym">Bocconia cordata</name>
    <dbReference type="NCBI Taxonomy" id="56857"/>
    <lineage>
        <taxon>Eukaryota</taxon>
        <taxon>Viridiplantae</taxon>
        <taxon>Streptophyta</taxon>
        <taxon>Embryophyta</taxon>
        <taxon>Tracheophyta</taxon>
        <taxon>Spermatophyta</taxon>
        <taxon>Magnoliopsida</taxon>
        <taxon>Ranunculales</taxon>
        <taxon>Papaveraceae</taxon>
        <taxon>Papaveroideae</taxon>
        <taxon>Macleaya</taxon>
    </lineage>
</organism>
<dbReference type="GO" id="GO:0006952">
    <property type="term" value="P:defense response"/>
    <property type="evidence" value="ECO:0007669"/>
    <property type="project" value="UniProtKB-KW"/>
</dbReference>
<dbReference type="CDD" id="cd07214">
    <property type="entry name" value="Pat17_isozyme_like"/>
    <property type="match status" value="1"/>
</dbReference>
<dbReference type="InterPro" id="IPR016035">
    <property type="entry name" value="Acyl_Trfase/lysoPLipase"/>
</dbReference>
<dbReference type="GO" id="GO:0004620">
    <property type="term" value="F:phospholipase activity"/>
    <property type="evidence" value="ECO:0007669"/>
    <property type="project" value="TreeGrafter"/>
</dbReference>
<sequence>MDKSSSSRNKNIPLIHGDKITVLSIDGGGIRGIIPGIILAFLESKLQEIDGEDARIADYFDVIAGTSTGGLVTAMLTAPDQHKRPLFMAKDITQFYLEHCPKIFPQPNRIRSPMVKLMEALMGPKYEGKYFHELLRKILGDRRLNDTLTHVIVPTFDIKLLQPIIFSSFEVEADVSKNALLSDICISTSSAPTYFPAHYFETKDTEGNVREFNLVDGGVAVNNPALLAVKPVGEMPPEKLDLPADQVLDYRRYVVISLGTGSSKMEKKYNAKMAAKWGLFGWLLSEGSCPLVDSFTSASGDMVDLHMSYIFRSSRCERNYLRIQDDSLTGDASSTDRATKKNLETLVKIGERLLKKPVSRVNLDTGLLDVVESEGTNEQALTRFARLLSQERRMRKQRLYKSSVTSS</sequence>
<comment type="similarity">
    <text evidence="1 7">Belongs to the patatin family.</text>
</comment>
<accession>A0A200R8K0</accession>
<feature type="active site" description="Nucleophile" evidence="6">
    <location>
        <position position="67"/>
    </location>
</feature>
<protein>
    <recommendedName>
        <fullName evidence="7">Patatin</fullName>
        <ecNumber evidence="7">3.1.1.-</ecNumber>
    </recommendedName>
</protein>
<keyword evidence="3" id="KW-0611">Plant defense</keyword>
<reference evidence="9 10" key="1">
    <citation type="journal article" date="2017" name="Mol. Plant">
        <title>The Genome of Medicinal Plant Macleaya cordata Provides New Insights into Benzylisoquinoline Alkaloids Metabolism.</title>
        <authorList>
            <person name="Liu X."/>
            <person name="Liu Y."/>
            <person name="Huang P."/>
            <person name="Ma Y."/>
            <person name="Qing Z."/>
            <person name="Tang Q."/>
            <person name="Cao H."/>
            <person name="Cheng P."/>
            <person name="Zheng Y."/>
            <person name="Yuan Z."/>
            <person name="Zhou Y."/>
            <person name="Liu J."/>
            <person name="Tang Z."/>
            <person name="Zhuo Y."/>
            <person name="Zhang Y."/>
            <person name="Yu L."/>
            <person name="Huang J."/>
            <person name="Yang P."/>
            <person name="Peng Q."/>
            <person name="Zhang J."/>
            <person name="Jiang W."/>
            <person name="Zhang Z."/>
            <person name="Lin K."/>
            <person name="Ro D.K."/>
            <person name="Chen X."/>
            <person name="Xiong X."/>
            <person name="Shang Y."/>
            <person name="Huang S."/>
            <person name="Zeng J."/>
        </authorList>
    </citation>
    <scope>NUCLEOTIDE SEQUENCE [LARGE SCALE GENOMIC DNA]</scope>
    <source>
        <strain evidence="10">cv. BLH2017</strain>
        <tissue evidence="9">Root</tissue>
    </source>
</reference>
<dbReference type="Gene3D" id="3.40.1090.10">
    <property type="entry name" value="Cytosolic phospholipase A2 catalytic domain"/>
    <property type="match status" value="1"/>
</dbReference>
<dbReference type="SUPFAM" id="SSF52151">
    <property type="entry name" value="FabD/lysophospholipase-like"/>
    <property type="match status" value="1"/>
</dbReference>
<feature type="short sequence motif" description="GXSXG" evidence="6">
    <location>
        <begin position="65"/>
        <end position="69"/>
    </location>
</feature>
<evidence type="ECO:0000256" key="5">
    <source>
        <dbReference type="ARBA" id="ARBA00023098"/>
    </source>
</evidence>
<evidence type="ECO:0000256" key="2">
    <source>
        <dbReference type="ARBA" id="ARBA00022801"/>
    </source>
</evidence>
<gene>
    <name evidence="9" type="ORF">BVC80_7091g3</name>
</gene>
<dbReference type="OrthoDB" id="1658288at2759"/>
<feature type="short sequence motif" description="DGA/G" evidence="6">
    <location>
        <begin position="216"/>
        <end position="218"/>
    </location>
</feature>
<dbReference type="InterPro" id="IPR002641">
    <property type="entry name" value="PNPLA_dom"/>
</dbReference>
<evidence type="ECO:0000313" key="9">
    <source>
        <dbReference type="EMBL" id="OVA19052.1"/>
    </source>
</evidence>
<dbReference type="GO" id="GO:0047372">
    <property type="term" value="F:monoacylglycerol lipase activity"/>
    <property type="evidence" value="ECO:0007669"/>
    <property type="project" value="TreeGrafter"/>
</dbReference>
<keyword evidence="5 6" id="KW-0443">Lipid metabolism</keyword>